<dbReference type="Proteomes" id="UP000290189">
    <property type="component" value="Unassembled WGS sequence"/>
</dbReference>
<dbReference type="PANTHER" id="PTHR46481">
    <property type="entry name" value="ZINC FINGER BED DOMAIN-CONTAINING PROTEIN 4"/>
    <property type="match status" value="1"/>
</dbReference>
<keyword evidence="6" id="KW-0496">Mitochondrion</keyword>
<evidence type="ECO:0000256" key="4">
    <source>
        <dbReference type="ARBA" id="ARBA00022833"/>
    </source>
</evidence>
<keyword evidence="2" id="KW-0479">Metal-binding</keyword>
<proteinExistence type="predicted"/>
<dbReference type="EMBL" id="OVEO01000018">
    <property type="protein sequence ID" value="SPR01533.1"/>
    <property type="molecule type" value="Genomic_DNA"/>
</dbReference>
<protein>
    <recommendedName>
        <fullName evidence="8">BED-type domain-containing protein</fullName>
    </recommendedName>
</protein>
<geneLocation type="mitochondrion" evidence="6"/>
<dbReference type="InterPro" id="IPR012337">
    <property type="entry name" value="RNaseH-like_sf"/>
</dbReference>
<evidence type="ECO:0000256" key="1">
    <source>
        <dbReference type="ARBA" id="ARBA00004123"/>
    </source>
</evidence>
<organism evidence="6 7">
    <name type="scientific">Plasmodiophora brassicae</name>
    <name type="common">Clubroot disease agent</name>
    <dbReference type="NCBI Taxonomy" id="37360"/>
    <lineage>
        <taxon>Eukaryota</taxon>
        <taxon>Sar</taxon>
        <taxon>Rhizaria</taxon>
        <taxon>Endomyxa</taxon>
        <taxon>Phytomyxea</taxon>
        <taxon>Plasmodiophorida</taxon>
        <taxon>Plasmodiophoridae</taxon>
        <taxon>Plasmodiophora</taxon>
    </lineage>
</organism>
<evidence type="ECO:0000256" key="2">
    <source>
        <dbReference type="ARBA" id="ARBA00022723"/>
    </source>
</evidence>
<sequence length="747" mass="84026">MGPKKDEAFKHFGPELPPLDGQKTPRHACNYCNASVVKNVDRMRNHFNTCKARQNGSIGVMRDVVLVSRKKAAIASTSAATTLTPARPVGHSSRRTFDSSHSSCPTASISSWLDSMPSEEQNMLEELFSRAMHRSSMVFSTFETKYWKEFFHRLRPAWAIPTASRIGGELLVAEYNIVMRETISHIREWPLVCITIDGATNVVGKQVLNIMACGPHALFLEHCSMGLLRESSENLLDVLVDAKRRLRAMIRQPLDGFVAAGSFDDERPNSPRLAISDDHFVDPPMWTFQSDSPSVMKKLRRLCVDNKEFMFSYGCAAHALHNFCMDLVRKFPTISKIVKESIYIVKGINAVHRLTEFFDAQCLLKYRKRVKLILFSKTRWGSILCMLDRLARVQAVLFKLSRALELEDMVQDLKIDATLDVCLRSAAYWEGVSALKMLLQPICCCLAFLEGDESTLSTVYASFVAIAYHLRSLPVGTVTALGLQDADLKNMENLIFERFKTIACPAHALAFATDPFFSRFAHNIKQSCSEHLLDLGNDDSLLQQCKQALRIIARGNVEFARQLTTQLGKYLVRRDDDGDFEDLFVKPHHLWNLADDRRYPDLKRVLSSLHLNPTSAAGGERNHKSANRVHSRLRARLSGCNVEQGTGIAFNSAQLNRRYKDTRDDPFTRWLGSLGSEGRPVRNYIDFAEEPDDGSDDEEVTRLEFAGFVGIAEPGTLPEAISDTHLYPVGDEEVIESGHVVRTATMV</sequence>
<dbReference type="PANTHER" id="PTHR46481:SF10">
    <property type="entry name" value="ZINC FINGER BED DOMAIN-CONTAINING PROTEIN 39"/>
    <property type="match status" value="1"/>
</dbReference>
<name>A0A3P3YMZ9_PLABS</name>
<evidence type="ECO:0008006" key="8">
    <source>
        <dbReference type="Google" id="ProtNLM"/>
    </source>
</evidence>
<evidence type="ECO:0000256" key="5">
    <source>
        <dbReference type="ARBA" id="ARBA00023242"/>
    </source>
</evidence>
<gene>
    <name evidence="6" type="ORF">PLBR_LOCUS8748</name>
</gene>
<comment type="subcellular location">
    <subcellularLocation>
        <location evidence="1">Nucleus</location>
    </subcellularLocation>
</comment>
<evidence type="ECO:0000313" key="7">
    <source>
        <dbReference type="Proteomes" id="UP000290189"/>
    </source>
</evidence>
<keyword evidence="3" id="KW-0863">Zinc-finger</keyword>
<keyword evidence="4" id="KW-0862">Zinc</keyword>
<evidence type="ECO:0000313" key="6">
    <source>
        <dbReference type="EMBL" id="SPR01533.1"/>
    </source>
</evidence>
<dbReference type="InterPro" id="IPR052035">
    <property type="entry name" value="ZnF_BED_domain_contain"/>
</dbReference>
<reference evidence="6 7" key="1">
    <citation type="submission" date="2018-03" db="EMBL/GenBank/DDBJ databases">
        <authorList>
            <person name="Fogelqvist J."/>
        </authorList>
    </citation>
    <scope>NUCLEOTIDE SEQUENCE [LARGE SCALE GENOMIC DNA]</scope>
</reference>
<dbReference type="AlphaFoldDB" id="A0A3P3YMZ9"/>
<dbReference type="GO" id="GO:0008270">
    <property type="term" value="F:zinc ion binding"/>
    <property type="evidence" value="ECO:0007669"/>
    <property type="project" value="UniProtKB-KW"/>
</dbReference>
<accession>A0A3P3YMZ9</accession>
<keyword evidence="5" id="KW-0539">Nucleus</keyword>
<dbReference type="SUPFAM" id="SSF53098">
    <property type="entry name" value="Ribonuclease H-like"/>
    <property type="match status" value="1"/>
</dbReference>
<evidence type="ECO:0000256" key="3">
    <source>
        <dbReference type="ARBA" id="ARBA00022771"/>
    </source>
</evidence>
<dbReference type="GO" id="GO:0005634">
    <property type="term" value="C:nucleus"/>
    <property type="evidence" value="ECO:0007669"/>
    <property type="project" value="UniProtKB-SubCell"/>
</dbReference>